<keyword evidence="2" id="KW-1185">Reference proteome</keyword>
<comment type="caution">
    <text evidence="1">The sequence shown here is derived from an EMBL/GenBank/DDBJ whole genome shotgun (WGS) entry which is preliminary data.</text>
</comment>
<evidence type="ECO:0000313" key="1">
    <source>
        <dbReference type="EMBL" id="CAB5499034.1"/>
    </source>
</evidence>
<gene>
    <name evidence="1" type="ORF">THERMOS_956</name>
</gene>
<name>A0A8H9CFI0_9GAMM</name>
<dbReference type="AlphaFoldDB" id="A0A8H9CFI0"/>
<sequence length="78" mass="8988">MSKPREKFIEMTGGLRFDETLEQTQDRLAKIQNLNKKIRKGTASELDMSLLNELTSVTDGYCEECSLDEHQCICPKYD</sequence>
<proteinExistence type="predicted"/>
<accession>A0A8H9CFI0</accession>
<organism evidence="1 2">
    <name type="scientific">Bathymodiolus thermophilus thioautotrophic gill symbiont</name>
    <dbReference type="NCBI Taxonomy" id="2360"/>
    <lineage>
        <taxon>Bacteria</taxon>
        <taxon>Pseudomonadati</taxon>
        <taxon>Pseudomonadota</taxon>
        <taxon>Gammaproteobacteria</taxon>
        <taxon>sulfur-oxidizing symbionts</taxon>
    </lineage>
</organism>
<dbReference type="RefSeq" id="WP_202762979.1">
    <property type="nucleotide sequence ID" value="NZ_CAESAQ020000052.1"/>
</dbReference>
<reference evidence="1 2" key="1">
    <citation type="submission" date="2020-05" db="EMBL/GenBank/DDBJ databases">
        <authorList>
            <person name="Petersen J."/>
            <person name="Sayavedra L."/>
        </authorList>
    </citation>
    <scope>NUCLEOTIDE SEQUENCE [LARGE SCALE GENOMIC DNA]</scope>
    <source>
        <strain evidence="1">B thermophilus SOXS</strain>
    </source>
</reference>
<evidence type="ECO:0000313" key="2">
    <source>
        <dbReference type="Proteomes" id="UP000643672"/>
    </source>
</evidence>
<dbReference type="Proteomes" id="UP000643672">
    <property type="component" value="Unassembled WGS sequence"/>
</dbReference>
<protein>
    <submittedName>
        <fullName evidence="1">Uncharacterized protein</fullName>
    </submittedName>
</protein>
<dbReference type="EMBL" id="CAESAQ020000052">
    <property type="protein sequence ID" value="CAB5499034.1"/>
    <property type="molecule type" value="Genomic_DNA"/>
</dbReference>